<dbReference type="AlphaFoldDB" id="A0AAD1XFW0"/>
<sequence>MNSISRKKDSKSRKRDHFTSISPNKVRFGRSIHKRIQRLFETQTYSSKRRNIKYSPNLARKNKPKGHFDRVKIARVFSPKNPSYRKLYIKFKSINTPKNRKHQKSIKKPLKNLKSRLKVNKTALKSKNKNITVTNPSKPIKLDCLSQNSFCAAFKRGNLGIVGIDTKKANKLKKEEQKKIFMSSIQNKRKISSGYIDIGKIAYHMPKSSPDGFLKIGDDMPPLNFTNSPLINITKRPAEQFEFVAHSPCLPPSSISVISHGIKEVSDE</sequence>
<proteinExistence type="predicted"/>
<comment type="caution">
    <text evidence="2">The sequence shown here is derived from an EMBL/GenBank/DDBJ whole genome shotgun (WGS) entry which is preliminary data.</text>
</comment>
<reference evidence="2" key="1">
    <citation type="submission" date="2023-07" db="EMBL/GenBank/DDBJ databases">
        <authorList>
            <consortium name="AG Swart"/>
            <person name="Singh M."/>
            <person name="Singh A."/>
            <person name="Seah K."/>
            <person name="Emmerich C."/>
        </authorList>
    </citation>
    <scope>NUCLEOTIDE SEQUENCE</scope>
    <source>
        <strain evidence="2">DP1</strain>
    </source>
</reference>
<protein>
    <submittedName>
        <fullName evidence="2">Uncharacterized protein</fullName>
    </submittedName>
</protein>
<feature type="region of interest" description="Disordered" evidence="1">
    <location>
        <begin position="1"/>
        <end position="26"/>
    </location>
</feature>
<evidence type="ECO:0000313" key="3">
    <source>
        <dbReference type="Proteomes" id="UP001295684"/>
    </source>
</evidence>
<dbReference type="EMBL" id="CAMPGE010011698">
    <property type="protein sequence ID" value="CAI2370512.1"/>
    <property type="molecule type" value="Genomic_DNA"/>
</dbReference>
<evidence type="ECO:0000256" key="1">
    <source>
        <dbReference type="SAM" id="MobiDB-lite"/>
    </source>
</evidence>
<evidence type="ECO:0000313" key="2">
    <source>
        <dbReference type="EMBL" id="CAI2370512.1"/>
    </source>
</evidence>
<organism evidence="2 3">
    <name type="scientific">Euplotes crassus</name>
    <dbReference type="NCBI Taxonomy" id="5936"/>
    <lineage>
        <taxon>Eukaryota</taxon>
        <taxon>Sar</taxon>
        <taxon>Alveolata</taxon>
        <taxon>Ciliophora</taxon>
        <taxon>Intramacronucleata</taxon>
        <taxon>Spirotrichea</taxon>
        <taxon>Hypotrichia</taxon>
        <taxon>Euplotida</taxon>
        <taxon>Euplotidae</taxon>
        <taxon>Moneuplotes</taxon>
    </lineage>
</organism>
<dbReference type="Proteomes" id="UP001295684">
    <property type="component" value="Unassembled WGS sequence"/>
</dbReference>
<accession>A0AAD1XFW0</accession>
<gene>
    <name evidence="2" type="ORF">ECRASSUSDP1_LOCUS11825</name>
</gene>
<keyword evidence="3" id="KW-1185">Reference proteome</keyword>
<name>A0AAD1XFW0_EUPCR</name>